<keyword evidence="2" id="KW-1185">Reference proteome</keyword>
<protein>
    <submittedName>
        <fullName evidence="1">Uncharacterized protein</fullName>
    </submittedName>
</protein>
<dbReference type="KEGG" id="vg:37627366"/>
<reference evidence="1 2" key="1">
    <citation type="journal article" date="2015" name="PLoS Pathog.">
        <title>Evolution of genome size and complexity in the rhabdoviridae.</title>
        <authorList>
            <person name="Walker P.J."/>
            <person name="Firth C."/>
            <person name="Widen S.G."/>
            <person name="Blasdell K.R."/>
            <person name="Guzman H."/>
            <person name="Wood T.G."/>
            <person name="Paradkar P.N."/>
            <person name="Holmes E.C."/>
            <person name="Tesh R.B."/>
            <person name="Vasilakis N."/>
        </authorList>
    </citation>
    <scope>NUCLEOTIDE SEQUENCE [LARGE SCALE GENOMIC DNA]</scope>
    <source>
        <strain evidence="1">CaAr16102</strain>
    </source>
</reference>
<dbReference type="GeneID" id="37627366"/>
<organism evidence="1 2">
    <name type="scientific">Rochambeau virus</name>
    <dbReference type="NCBI Taxonomy" id="380435"/>
    <lineage>
        <taxon>Viruses</taxon>
        <taxon>Riboviria</taxon>
        <taxon>Orthornavirae</taxon>
        <taxon>Negarnaviricota</taxon>
        <taxon>Haploviricotina</taxon>
        <taxon>Monjiviricetes</taxon>
        <taxon>Mononegavirales</taxon>
        <taxon>Rhabdoviridae</taxon>
        <taxon>Alpharhabdovirinae</taxon>
        <taxon>Curiovirus</taxon>
        <taxon>Curiovirus rochambeau</taxon>
    </lineage>
</organism>
<dbReference type="RefSeq" id="YP_009362153.1">
    <property type="nucleotide sequence ID" value="NC_034534.1"/>
</dbReference>
<proteinExistence type="predicted"/>
<dbReference type="EMBL" id="KM205012">
    <property type="protein sequence ID" value="AJR28505.1"/>
    <property type="molecule type" value="Viral_cRNA"/>
</dbReference>
<dbReference type="Proteomes" id="UP000145727">
    <property type="component" value="Segment"/>
</dbReference>
<accession>A0A0D3R221</accession>
<name>A0A0D3R221_9RHAB</name>
<evidence type="ECO:0000313" key="1">
    <source>
        <dbReference type="EMBL" id="AJR28505.1"/>
    </source>
</evidence>
<evidence type="ECO:0000313" key="2">
    <source>
        <dbReference type="Proteomes" id="UP000145727"/>
    </source>
</evidence>
<sequence>MIRLVKSKETMEDYLFYRNLGERLVDMFPELFFLSITRSDNGVVSLDLNWRKGTPILLIPRRLKTQRRFVSYRPGRDIYLVSDFLYGKVGLKKSQIDCTYSLIMKGKAAIISIHG</sequence>
<dbReference type="OrthoDB" id="23198at10239"/>